<gene>
    <name evidence="1" type="ORF">BKA55DRAFT_681681</name>
</gene>
<dbReference type="GeneID" id="70228219"/>
<comment type="caution">
    <text evidence="1">The sequence shown here is derived from an EMBL/GenBank/DDBJ whole genome shotgun (WGS) entry which is preliminary data.</text>
</comment>
<dbReference type="EMBL" id="JAGMUX010000034">
    <property type="protein sequence ID" value="KAH7207899.1"/>
    <property type="molecule type" value="Genomic_DNA"/>
</dbReference>
<proteinExistence type="predicted"/>
<dbReference type="AlphaFoldDB" id="A0A9P9FUU4"/>
<evidence type="ECO:0000313" key="2">
    <source>
        <dbReference type="Proteomes" id="UP000720189"/>
    </source>
</evidence>
<dbReference type="RefSeq" id="XP_046041274.1">
    <property type="nucleotide sequence ID" value="XM_046198265.1"/>
</dbReference>
<name>A0A9P9FUU4_FUSRE</name>
<dbReference type="OrthoDB" id="5070228at2759"/>
<evidence type="ECO:0000313" key="1">
    <source>
        <dbReference type="EMBL" id="KAH7207899.1"/>
    </source>
</evidence>
<sequence length="182" mass="19087">MQSTLPGPCEFVVTSLHGSAAISDGEFPINISPSSRGAIITAKAVGIGKIHFALPTLRSLEEETTLGKLTGYAIASTRLEVLVSPHGQPATNSHSKIIQVELYAGRDQVGSWENSDDDCLPTNQDVRLDVDADIVGAGDNPFTDNPSGLCVTLTAEFVSSESALLVSSVALVQTVGPRKKVN</sequence>
<protein>
    <submittedName>
        <fullName evidence="1">Uncharacterized protein</fullName>
    </submittedName>
</protein>
<keyword evidence="2" id="KW-1185">Reference proteome</keyword>
<organism evidence="1 2">
    <name type="scientific">Fusarium redolens</name>
    <dbReference type="NCBI Taxonomy" id="48865"/>
    <lineage>
        <taxon>Eukaryota</taxon>
        <taxon>Fungi</taxon>
        <taxon>Dikarya</taxon>
        <taxon>Ascomycota</taxon>
        <taxon>Pezizomycotina</taxon>
        <taxon>Sordariomycetes</taxon>
        <taxon>Hypocreomycetidae</taxon>
        <taxon>Hypocreales</taxon>
        <taxon>Nectriaceae</taxon>
        <taxon>Fusarium</taxon>
        <taxon>Fusarium redolens species complex</taxon>
    </lineage>
</organism>
<dbReference type="Proteomes" id="UP000720189">
    <property type="component" value="Unassembled WGS sequence"/>
</dbReference>
<accession>A0A9P9FUU4</accession>
<reference evidence="1" key="1">
    <citation type="journal article" date="2021" name="Nat. Commun.">
        <title>Genetic determinants of endophytism in the Arabidopsis root mycobiome.</title>
        <authorList>
            <person name="Mesny F."/>
            <person name="Miyauchi S."/>
            <person name="Thiergart T."/>
            <person name="Pickel B."/>
            <person name="Atanasova L."/>
            <person name="Karlsson M."/>
            <person name="Huettel B."/>
            <person name="Barry K.W."/>
            <person name="Haridas S."/>
            <person name="Chen C."/>
            <person name="Bauer D."/>
            <person name="Andreopoulos W."/>
            <person name="Pangilinan J."/>
            <person name="LaButti K."/>
            <person name="Riley R."/>
            <person name="Lipzen A."/>
            <person name="Clum A."/>
            <person name="Drula E."/>
            <person name="Henrissat B."/>
            <person name="Kohler A."/>
            <person name="Grigoriev I.V."/>
            <person name="Martin F.M."/>
            <person name="Hacquard S."/>
        </authorList>
    </citation>
    <scope>NUCLEOTIDE SEQUENCE</scope>
    <source>
        <strain evidence="1">MPI-CAGE-AT-0023</strain>
    </source>
</reference>